<dbReference type="AlphaFoldDB" id="A0A0C9ZGV7"/>
<dbReference type="EMBL" id="KN833748">
    <property type="protein sequence ID" value="KIK21737.1"/>
    <property type="molecule type" value="Genomic_DNA"/>
</dbReference>
<evidence type="ECO:0000313" key="2">
    <source>
        <dbReference type="Proteomes" id="UP000054018"/>
    </source>
</evidence>
<evidence type="ECO:0000313" key="1">
    <source>
        <dbReference type="EMBL" id="KIK21737.1"/>
    </source>
</evidence>
<name>A0A0C9ZGV7_9AGAM</name>
<gene>
    <name evidence="1" type="ORF">PISMIDRAFT_103548</name>
</gene>
<reference evidence="2" key="2">
    <citation type="submission" date="2015-01" db="EMBL/GenBank/DDBJ databases">
        <title>Evolutionary Origins and Diversification of the Mycorrhizal Mutualists.</title>
        <authorList>
            <consortium name="DOE Joint Genome Institute"/>
            <consortium name="Mycorrhizal Genomics Consortium"/>
            <person name="Kohler A."/>
            <person name="Kuo A."/>
            <person name="Nagy L.G."/>
            <person name="Floudas D."/>
            <person name="Copeland A."/>
            <person name="Barry K.W."/>
            <person name="Cichocki N."/>
            <person name="Veneault-Fourrey C."/>
            <person name="LaButti K."/>
            <person name="Lindquist E.A."/>
            <person name="Lipzen A."/>
            <person name="Lundell T."/>
            <person name="Morin E."/>
            <person name="Murat C."/>
            <person name="Riley R."/>
            <person name="Ohm R."/>
            <person name="Sun H."/>
            <person name="Tunlid A."/>
            <person name="Henrissat B."/>
            <person name="Grigoriev I.V."/>
            <person name="Hibbett D.S."/>
            <person name="Martin F."/>
        </authorList>
    </citation>
    <scope>NUCLEOTIDE SEQUENCE [LARGE SCALE GENOMIC DNA]</scope>
    <source>
        <strain evidence="2">441</strain>
    </source>
</reference>
<dbReference type="OrthoDB" id="2615814at2759"/>
<dbReference type="Proteomes" id="UP000054018">
    <property type="component" value="Unassembled WGS sequence"/>
</dbReference>
<keyword evidence="2" id="KW-1185">Reference proteome</keyword>
<organism evidence="1 2">
    <name type="scientific">Pisolithus microcarpus 441</name>
    <dbReference type="NCBI Taxonomy" id="765257"/>
    <lineage>
        <taxon>Eukaryota</taxon>
        <taxon>Fungi</taxon>
        <taxon>Dikarya</taxon>
        <taxon>Basidiomycota</taxon>
        <taxon>Agaricomycotina</taxon>
        <taxon>Agaricomycetes</taxon>
        <taxon>Agaricomycetidae</taxon>
        <taxon>Boletales</taxon>
        <taxon>Sclerodermatineae</taxon>
        <taxon>Pisolithaceae</taxon>
        <taxon>Pisolithus</taxon>
    </lineage>
</organism>
<protein>
    <submittedName>
        <fullName evidence="1">Uncharacterized protein</fullName>
    </submittedName>
</protein>
<accession>A0A0C9ZGV7</accession>
<sequence length="104" mass="11847">MAFIPSKHDRLVVDLWPTSHSEMIAACAGLHDLSSWEIFPCKLEDMCKWVTIAKDKSIVDKSRENIVIYQNPPDPTFNALYPVSIQLYGCLQNFTIGRFGNWDG</sequence>
<reference evidence="1 2" key="1">
    <citation type="submission" date="2014-04" db="EMBL/GenBank/DDBJ databases">
        <authorList>
            <consortium name="DOE Joint Genome Institute"/>
            <person name="Kuo A."/>
            <person name="Kohler A."/>
            <person name="Costa M.D."/>
            <person name="Nagy L.G."/>
            <person name="Floudas D."/>
            <person name="Copeland A."/>
            <person name="Barry K.W."/>
            <person name="Cichocki N."/>
            <person name="Veneault-Fourrey C."/>
            <person name="LaButti K."/>
            <person name="Lindquist E.A."/>
            <person name="Lipzen A."/>
            <person name="Lundell T."/>
            <person name="Morin E."/>
            <person name="Murat C."/>
            <person name="Sun H."/>
            <person name="Tunlid A."/>
            <person name="Henrissat B."/>
            <person name="Grigoriev I.V."/>
            <person name="Hibbett D.S."/>
            <person name="Martin F."/>
            <person name="Nordberg H.P."/>
            <person name="Cantor M.N."/>
            <person name="Hua S.X."/>
        </authorList>
    </citation>
    <scope>NUCLEOTIDE SEQUENCE [LARGE SCALE GENOMIC DNA]</scope>
    <source>
        <strain evidence="1 2">441</strain>
    </source>
</reference>
<proteinExistence type="predicted"/>
<dbReference type="HOGENOM" id="CLU_177954_0_0_1"/>